<proteinExistence type="predicted"/>
<evidence type="ECO:0000256" key="1">
    <source>
        <dbReference type="SAM" id="MobiDB-lite"/>
    </source>
</evidence>
<accession>A0ABT5GJA6</accession>
<evidence type="ECO:0000313" key="2">
    <source>
        <dbReference type="EMBL" id="MDC5698237.1"/>
    </source>
</evidence>
<comment type="caution">
    <text evidence="2">The sequence shown here is derived from an EMBL/GenBank/DDBJ whole genome shotgun (WGS) entry which is preliminary data.</text>
</comment>
<organism evidence="2 3">
    <name type="scientific">Intrasporangium calvum</name>
    <dbReference type="NCBI Taxonomy" id="53358"/>
    <lineage>
        <taxon>Bacteria</taxon>
        <taxon>Bacillati</taxon>
        <taxon>Actinomycetota</taxon>
        <taxon>Actinomycetes</taxon>
        <taxon>Micrococcales</taxon>
        <taxon>Intrasporangiaceae</taxon>
        <taxon>Intrasporangium</taxon>
    </lineage>
</organism>
<evidence type="ECO:0000313" key="3">
    <source>
        <dbReference type="Proteomes" id="UP001150259"/>
    </source>
</evidence>
<dbReference type="Proteomes" id="UP001150259">
    <property type="component" value="Unassembled WGS sequence"/>
</dbReference>
<dbReference type="RefSeq" id="WP_272462812.1">
    <property type="nucleotide sequence ID" value="NZ_JAPFQL010000058.1"/>
</dbReference>
<dbReference type="EMBL" id="JAPFQL010000058">
    <property type="protein sequence ID" value="MDC5698237.1"/>
    <property type="molecule type" value="Genomic_DNA"/>
</dbReference>
<sequence>MDSPGGTAAPPPVGRYGPLVHISRFDQAAEELTWQLPVNGELYRLLPGPDRPDYSLVVLPRPLHFYPAEGFDLERVAAAQRVPDRKGRPMVRVHALVVCARFVGEQLHPQMSDLPVHIAFVLDDSLARDERLDFAKVEYAGSGFLSEGHAERSPAVAPAPPAPKEDTPDRVPGDDVAREAALLLRRGIEERRGRPVSRLSASFSLDDGHQVTGLRGNADGEAPEPTTETFARLNELFARLGADPSTADVRGVRVRLGEGADDVELSRV</sequence>
<keyword evidence="3" id="KW-1185">Reference proteome</keyword>
<feature type="compositionally biased region" description="Basic and acidic residues" evidence="1">
    <location>
        <begin position="163"/>
        <end position="173"/>
    </location>
</feature>
<feature type="region of interest" description="Disordered" evidence="1">
    <location>
        <begin position="148"/>
        <end position="173"/>
    </location>
</feature>
<reference evidence="2 3" key="1">
    <citation type="submission" date="2022-11" db="EMBL/GenBank/DDBJ databases">
        <title>Anaerobic phenanthrene biodegradation by a DNRA strain PheN6.</title>
        <authorList>
            <person name="Zhang Z."/>
        </authorList>
    </citation>
    <scope>NUCLEOTIDE SEQUENCE [LARGE SCALE GENOMIC DNA]</scope>
    <source>
        <strain evidence="2 3">PheN6</strain>
    </source>
</reference>
<protein>
    <submittedName>
        <fullName evidence="2">Uncharacterized protein</fullName>
    </submittedName>
</protein>
<gene>
    <name evidence="2" type="ORF">OO014_13315</name>
</gene>
<name>A0ABT5GJA6_9MICO</name>